<organism evidence="2 3">
    <name type="scientific">Thermococcus celericrescens</name>
    <dbReference type="NCBI Taxonomy" id="227598"/>
    <lineage>
        <taxon>Archaea</taxon>
        <taxon>Methanobacteriati</taxon>
        <taxon>Methanobacteriota</taxon>
        <taxon>Thermococci</taxon>
        <taxon>Thermococcales</taxon>
        <taxon>Thermococcaceae</taxon>
        <taxon>Thermococcus</taxon>
    </lineage>
</organism>
<evidence type="ECO:0000313" key="2">
    <source>
        <dbReference type="EMBL" id="KUH32907.1"/>
    </source>
</evidence>
<dbReference type="EMBL" id="LLYW01000028">
    <property type="protein sequence ID" value="KUH32907.1"/>
    <property type="molecule type" value="Genomic_DNA"/>
</dbReference>
<evidence type="ECO:0000313" key="3">
    <source>
        <dbReference type="Proteomes" id="UP000053462"/>
    </source>
</evidence>
<evidence type="ECO:0000256" key="1">
    <source>
        <dbReference type="SAM" id="MobiDB-lite"/>
    </source>
</evidence>
<feature type="region of interest" description="Disordered" evidence="1">
    <location>
        <begin position="1"/>
        <end position="25"/>
    </location>
</feature>
<gene>
    <name evidence="2" type="ORF">APY94_08125</name>
</gene>
<dbReference type="Proteomes" id="UP000053462">
    <property type="component" value="Unassembled WGS sequence"/>
</dbReference>
<dbReference type="AlphaFoldDB" id="A0A100XX44"/>
<protein>
    <submittedName>
        <fullName evidence="2">Uncharacterized protein</fullName>
    </submittedName>
</protein>
<reference evidence="2 3" key="1">
    <citation type="submission" date="2015-10" db="EMBL/GenBank/DDBJ databases">
        <title>Draft genome sequence of Thermococcus celericrescens strain DSM 17994.</title>
        <authorList>
            <person name="Hong S.-J."/>
            <person name="Park C.-E."/>
            <person name="Shin J.-H."/>
        </authorList>
    </citation>
    <scope>NUCLEOTIDE SEQUENCE [LARGE SCALE GENOMIC DNA]</scope>
    <source>
        <strain evidence="2 3">DSM 17994</strain>
    </source>
</reference>
<comment type="caution">
    <text evidence="2">The sequence shown here is derived from an EMBL/GenBank/DDBJ whole genome shotgun (WGS) entry which is preliminary data.</text>
</comment>
<keyword evidence="3" id="KW-1185">Reference proteome</keyword>
<feature type="compositionally biased region" description="Low complexity" evidence="1">
    <location>
        <begin position="15"/>
        <end position="25"/>
    </location>
</feature>
<proteinExistence type="predicted"/>
<name>A0A100XX44_9EURY</name>
<accession>A0A100XX44</accession>
<sequence length="114" mass="12258">MLGIASSGCINGNLSSQTSSTSPVTPTEKWTVVLTLVGPSGEKNLTLDELRKLPQAEGTGGYKTKLGSIKDIRYLQGGPPESVLEKNPLVVYEGGRFKIPEMGIDNLKRIKVEK</sequence>